<comment type="subcellular location">
    <subcellularLocation>
        <location evidence="1">Cytoplasm</location>
    </subcellularLocation>
</comment>
<keyword evidence="8" id="KW-0010">Activator</keyword>
<keyword evidence="6" id="KW-0805">Transcription regulation</keyword>
<dbReference type="Proteomes" id="UP001284601">
    <property type="component" value="Unassembled WGS sequence"/>
</dbReference>
<accession>A0ABU4HY79</accession>
<evidence type="ECO:0000256" key="1">
    <source>
        <dbReference type="ARBA" id="ARBA00004496"/>
    </source>
</evidence>
<keyword evidence="10" id="KW-0464">Manganese</keyword>
<dbReference type="PANTHER" id="PTHR33238">
    <property type="entry name" value="IRON (METAL) DEPENDENT REPRESSOR, DTXR FAMILY"/>
    <property type="match status" value="1"/>
</dbReference>
<organism evidence="14 15">
    <name type="scientific">Conexibacter stalactiti</name>
    <dbReference type="NCBI Taxonomy" id="1940611"/>
    <lineage>
        <taxon>Bacteria</taxon>
        <taxon>Bacillati</taxon>
        <taxon>Actinomycetota</taxon>
        <taxon>Thermoleophilia</taxon>
        <taxon>Solirubrobacterales</taxon>
        <taxon>Conexibacteraceae</taxon>
        <taxon>Conexibacter</taxon>
    </lineage>
</organism>
<name>A0ABU4HY79_9ACTN</name>
<keyword evidence="15" id="KW-1185">Reference proteome</keyword>
<evidence type="ECO:0000256" key="4">
    <source>
        <dbReference type="ARBA" id="ARBA00022490"/>
    </source>
</evidence>
<dbReference type="InterPro" id="IPR022687">
    <property type="entry name" value="HTH_DTXR"/>
</dbReference>
<evidence type="ECO:0000256" key="9">
    <source>
        <dbReference type="ARBA" id="ARBA00023163"/>
    </source>
</evidence>
<dbReference type="EMBL" id="JAWSTH010000131">
    <property type="protein sequence ID" value="MDW5598281.1"/>
    <property type="molecule type" value="Genomic_DNA"/>
</dbReference>
<evidence type="ECO:0000256" key="5">
    <source>
        <dbReference type="ARBA" id="ARBA00022491"/>
    </source>
</evidence>
<dbReference type="SUPFAM" id="SSF46785">
    <property type="entry name" value="Winged helix' DNA-binding domain"/>
    <property type="match status" value="1"/>
</dbReference>
<comment type="similarity">
    <text evidence="2">Belongs to the DtxR/MntR family.</text>
</comment>
<evidence type="ECO:0000259" key="13">
    <source>
        <dbReference type="PROSITE" id="PS50944"/>
    </source>
</evidence>
<dbReference type="SMART" id="SM00529">
    <property type="entry name" value="HTH_DTXR"/>
    <property type="match status" value="1"/>
</dbReference>
<dbReference type="InterPro" id="IPR022689">
    <property type="entry name" value="Iron_dep_repressor"/>
</dbReference>
<evidence type="ECO:0000256" key="11">
    <source>
        <dbReference type="ARBA" id="ARBA00032593"/>
    </source>
</evidence>
<dbReference type="RefSeq" id="WP_318600806.1">
    <property type="nucleotide sequence ID" value="NZ_JAWSTH010000131.1"/>
</dbReference>
<reference evidence="15" key="1">
    <citation type="submission" date="2023-07" db="EMBL/GenBank/DDBJ databases">
        <title>Conexibacter stalactiti sp. nov., isolated from stalactites in a lava cave and emended description of the genus Conexibacter.</title>
        <authorList>
            <person name="Lee S.D."/>
        </authorList>
    </citation>
    <scope>NUCLEOTIDE SEQUENCE [LARGE SCALE GENOMIC DNA]</scope>
    <source>
        <strain evidence="15">KCTC 39840</strain>
    </source>
</reference>
<evidence type="ECO:0000256" key="12">
    <source>
        <dbReference type="SAM" id="MobiDB-lite"/>
    </source>
</evidence>
<evidence type="ECO:0000256" key="8">
    <source>
        <dbReference type="ARBA" id="ARBA00023159"/>
    </source>
</evidence>
<keyword evidence="5" id="KW-0678">Repressor</keyword>
<dbReference type="InterPro" id="IPR036390">
    <property type="entry name" value="WH_DNA-bd_sf"/>
</dbReference>
<evidence type="ECO:0000256" key="2">
    <source>
        <dbReference type="ARBA" id="ARBA00007871"/>
    </source>
</evidence>
<keyword evidence="7" id="KW-0238">DNA-binding</keyword>
<comment type="subunit">
    <text evidence="3">Homodimer.</text>
</comment>
<feature type="domain" description="HTH dtxR-type" evidence="13">
    <location>
        <begin position="1"/>
        <end position="69"/>
    </location>
</feature>
<dbReference type="Pfam" id="PF01325">
    <property type="entry name" value="Fe_dep_repress"/>
    <property type="match status" value="1"/>
</dbReference>
<dbReference type="PANTHER" id="PTHR33238:SF11">
    <property type="entry name" value="TRANSCRIPTIONAL REGULATOR MNTR"/>
    <property type="match status" value="1"/>
</dbReference>
<proteinExistence type="inferred from homology"/>
<dbReference type="Gene3D" id="1.10.10.10">
    <property type="entry name" value="Winged helix-like DNA-binding domain superfamily/Winged helix DNA-binding domain"/>
    <property type="match status" value="1"/>
</dbReference>
<evidence type="ECO:0000313" key="15">
    <source>
        <dbReference type="Proteomes" id="UP001284601"/>
    </source>
</evidence>
<dbReference type="PROSITE" id="PS50944">
    <property type="entry name" value="HTH_DTXR"/>
    <property type="match status" value="1"/>
</dbReference>
<dbReference type="InterPro" id="IPR036388">
    <property type="entry name" value="WH-like_DNA-bd_sf"/>
</dbReference>
<protein>
    <recommendedName>
        <fullName evidence="11">Manganese transport regulator</fullName>
    </recommendedName>
</protein>
<evidence type="ECO:0000256" key="6">
    <source>
        <dbReference type="ARBA" id="ARBA00023015"/>
    </source>
</evidence>
<gene>
    <name evidence="14" type="ORF">R7226_28240</name>
</gene>
<evidence type="ECO:0000256" key="10">
    <source>
        <dbReference type="ARBA" id="ARBA00023211"/>
    </source>
</evidence>
<comment type="caution">
    <text evidence="14">The sequence shown here is derived from an EMBL/GenBank/DDBJ whole genome shotgun (WGS) entry which is preliminary data.</text>
</comment>
<keyword evidence="4" id="KW-0963">Cytoplasm</keyword>
<evidence type="ECO:0000256" key="7">
    <source>
        <dbReference type="ARBA" id="ARBA00023125"/>
    </source>
</evidence>
<dbReference type="InterPro" id="IPR001367">
    <property type="entry name" value="Fe_dep_repressor"/>
</dbReference>
<evidence type="ECO:0000256" key="3">
    <source>
        <dbReference type="ARBA" id="ARBA00011738"/>
    </source>
</evidence>
<keyword evidence="9" id="KW-0804">Transcription</keyword>
<evidence type="ECO:0000313" key="14">
    <source>
        <dbReference type="EMBL" id="MDW5598281.1"/>
    </source>
</evidence>
<dbReference type="Pfam" id="PF02742">
    <property type="entry name" value="Fe_dep_repr_C"/>
    <property type="match status" value="1"/>
</dbReference>
<feature type="region of interest" description="Disordered" evidence="12">
    <location>
        <begin position="125"/>
        <end position="156"/>
    </location>
</feature>
<sequence length="156" mass="17288">MSEPTTSPSRAEARYLETIAHLGGDRHTVAAAAVARALDLSAPTVHEMLRRLARDGYIERAAQRGWQLTAAGRHEAAAMRRRRSVVERFLRTQTTIPNDEIADEADHLLAAISPKLEQHLRLASWTGERPCDSSPVGERRTAPTRTAAPRRPRAAR</sequence>
<dbReference type="InterPro" id="IPR050536">
    <property type="entry name" value="DtxR_MntR_Metal-Reg"/>
</dbReference>